<evidence type="ECO:0000256" key="1">
    <source>
        <dbReference type="SAM" id="Coils"/>
    </source>
</evidence>
<dbReference type="OMA" id="DYPNYKM"/>
<protein>
    <submittedName>
        <fullName evidence="2">Uncharacterized protein</fullName>
    </submittedName>
</protein>
<organism evidence="2 3">
    <name type="scientific">Paramecium primaurelia</name>
    <dbReference type="NCBI Taxonomy" id="5886"/>
    <lineage>
        <taxon>Eukaryota</taxon>
        <taxon>Sar</taxon>
        <taxon>Alveolata</taxon>
        <taxon>Ciliophora</taxon>
        <taxon>Intramacronucleata</taxon>
        <taxon>Oligohymenophorea</taxon>
        <taxon>Peniculida</taxon>
        <taxon>Parameciidae</taxon>
        <taxon>Paramecium</taxon>
    </lineage>
</organism>
<gene>
    <name evidence="2" type="ORF">PPRIM_AZ9-3.1.T0800059</name>
</gene>
<keyword evidence="1" id="KW-0175">Coiled coil</keyword>
<feature type="coiled-coil region" evidence="1">
    <location>
        <begin position="57"/>
        <end position="84"/>
    </location>
</feature>
<evidence type="ECO:0000313" key="3">
    <source>
        <dbReference type="Proteomes" id="UP000688137"/>
    </source>
</evidence>
<dbReference type="Proteomes" id="UP000688137">
    <property type="component" value="Unassembled WGS sequence"/>
</dbReference>
<evidence type="ECO:0000313" key="2">
    <source>
        <dbReference type="EMBL" id="CAD8088047.1"/>
    </source>
</evidence>
<keyword evidence="3" id="KW-1185">Reference proteome</keyword>
<dbReference type="AlphaFoldDB" id="A0A8S1N3Y1"/>
<comment type="caution">
    <text evidence="2">The sequence shown here is derived from an EMBL/GenBank/DDBJ whole genome shotgun (WGS) entry which is preliminary data.</text>
</comment>
<name>A0A8S1N3Y1_PARPR</name>
<dbReference type="EMBL" id="CAJJDM010000083">
    <property type="protein sequence ID" value="CAD8088047.1"/>
    <property type="molecule type" value="Genomic_DNA"/>
</dbReference>
<proteinExistence type="predicted"/>
<reference evidence="2" key="1">
    <citation type="submission" date="2021-01" db="EMBL/GenBank/DDBJ databases">
        <authorList>
            <consortium name="Genoscope - CEA"/>
            <person name="William W."/>
        </authorList>
    </citation>
    <scope>NUCLEOTIDE SEQUENCE</scope>
</reference>
<sequence>MNLKKHAKALLEYPESSDDDDYPNYKMKALKYRKDCHESNDKIQKLKLENYDNKQMISELLGDLENHRKKVMILEQELLNQKQLKQDSFEQLRRIKQQKQEDRLLMEQKQFQEKLTIQTNDAIEKLRIHFDQTLSQFTPKLDNR</sequence>
<accession>A0A8S1N3Y1</accession>